<accession>A0A246RJR9</accession>
<protein>
    <submittedName>
        <fullName evidence="2">Type I-E CRISPR-associated protein Cse2/CasB</fullName>
    </submittedName>
</protein>
<reference evidence="2 3" key="1">
    <citation type="submission" date="2017-03" db="EMBL/GenBank/DDBJ databases">
        <title>Whole genome sequence of Micromonospora wenchangensis, isolated from mangrove soil.</title>
        <authorList>
            <person name="Yang H."/>
        </authorList>
    </citation>
    <scope>NUCLEOTIDE SEQUENCE [LARGE SCALE GENOMIC DNA]</scope>
    <source>
        <strain evidence="2 3">CCTCC AA 2012002</strain>
    </source>
</reference>
<dbReference type="NCBIfam" id="TIGR02548">
    <property type="entry name" value="casB_cse2"/>
    <property type="match status" value="1"/>
</dbReference>
<organism evidence="2 3">
    <name type="scientific">Micromonospora wenchangensis</name>
    <dbReference type="NCBI Taxonomy" id="1185415"/>
    <lineage>
        <taxon>Bacteria</taxon>
        <taxon>Bacillati</taxon>
        <taxon>Actinomycetota</taxon>
        <taxon>Actinomycetes</taxon>
        <taxon>Micromonosporales</taxon>
        <taxon>Micromonosporaceae</taxon>
        <taxon>Micromonospora</taxon>
    </lineage>
</organism>
<proteinExistence type="predicted"/>
<dbReference type="InterPro" id="IPR013382">
    <property type="entry name" value="CRISPR-assoc_prot_Cse2"/>
</dbReference>
<keyword evidence="3" id="KW-1185">Reference proteome</keyword>
<feature type="region of interest" description="Disordered" evidence="1">
    <location>
        <begin position="1"/>
        <end position="24"/>
    </location>
</feature>
<dbReference type="Gene3D" id="1.10.520.40">
    <property type="entry name" value="CRISPR-associated protein Cse2"/>
    <property type="match status" value="1"/>
</dbReference>
<comment type="caution">
    <text evidence="2">The sequence shown here is derived from an EMBL/GenBank/DDBJ whole genome shotgun (WGS) entry which is preliminary data.</text>
</comment>
<dbReference type="InterPro" id="IPR038287">
    <property type="entry name" value="Cse2_sf"/>
</dbReference>
<dbReference type="AlphaFoldDB" id="A0A246RJR9"/>
<evidence type="ECO:0000256" key="1">
    <source>
        <dbReference type="SAM" id="MobiDB-lite"/>
    </source>
</evidence>
<dbReference type="Proteomes" id="UP000197174">
    <property type="component" value="Unassembled WGS sequence"/>
</dbReference>
<dbReference type="EMBL" id="MZMV01000030">
    <property type="protein sequence ID" value="OWV05219.1"/>
    <property type="molecule type" value="Genomic_DNA"/>
</dbReference>
<sequence>MVPDRPGQGAAHGGGTHAAAAGGDGMTVVDLEQAGTPRRKPWVRSCGELGKHISRTVGGLQARLLRDAPDPEAVSTLARLRRGIGRVPGFDYTLERYLQVPPHLLGHRPADDAEAADAEYAAHDAVTLYALHQQSRRERMHSPGHGLGQALAALVRASRSPEGVRRRFAALGTASSYPESVYHLRSLIVMLREQQIPLDYGLLADDLKTLRQPALRPRVQAVWGREFFRSNPNDATDTDGVTPDPEENAS</sequence>
<feature type="region of interest" description="Disordered" evidence="1">
    <location>
        <begin position="230"/>
        <end position="250"/>
    </location>
</feature>
<dbReference type="Pfam" id="PF09485">
    <property type="entry name" value="CRISPR_Cse2"/>
    <property type="match status" value="1"/>
</dbReference>
<dbReference type="CDD" id="cd09731">
    <property type="entry name" value="Cse2_I-E"/>
    <property type="match status" value="1"/>
</dbReference>
<name>A0A246RJR9_9ACTN</name>
<gene>
    <name evidence="2" type="ORF">B5D80_18385</name>
</gene>
<evidence type="ECO:0000313" key="3">
    <source>
        <dbReference type="Proteomes" id="UP000197174"/>
    </source>
</evidence>
<evidence type="ECO:0000313" key="2">
    <source>
        <dbReference type="EMBL" id="OWV05219.1"/>
    </source>
</evidence>